<accession>A0A9K3L928</accession>
<dbReference type="PANTHER" id="PTHR43543:SF1">
    <property type="entry name" value="MALONIC SEMIALDEHYDE REDUCTASE RUTE-RELATED"/>
    <property type="match status" value="1"/>
</dbReference>
<keyword evidence="3" id="KW-1185">Reference proteome</keyword>
<comment type="caution">
    <text evidence="2">The sequence shown here is derived from an EMBL/GenBank/DDBJ whole genome shotgun (WGS) entry which is preliminary data.</text>
</comment>
<protein>
    <submittedName>
        <fullName evidence="2">Nitroreductase</fullName>
    </submittedName>
</protein>
<dbReference type="OrthoDB" id="41362at2759"/>
<proteinExistence type="predicted"/>
<dbReference type="AlphaFoldDB" id="A0A9K3L928"/>
<evidence type="ECO:0000259" key="1">
    <source>
        <dbReference type="Pfam" id="PF00881"/>
    </source>
</evidence>
<feature type="domain" description="Nitroreductase" evidence="1">
    <location>
        <begin position="14"/>
        <end position="211"/>
    </location>
</feature>
<evidence type="ECO:0000313" key="3">
    <source>
        <dbReference type="Proteomes" id="UP000693970"/>
    </source>
</evidence>
<dbReference type="InterPro" id="IPR029479">
    <property type="entry name" value="Nitroreductase"/>
</dbReference>
<dbReference type="Pfam" id="PF00881">
    <property type="entry name" value="Nitroreductase"/>
    <property type="match status" value="1"/>
</dbReference>
<reference evidence="2" key="2">
    <citation type="submission" date="2021-04" db="EMBL/GenBank/DDBJ databases">
        <authorList>
            <person name="Podell S."/>
        </authorList>
    </citation>
    <scope>NUCLEOTIDE SEQUENCE</scope>
    <source>
        <strain evidence="2">Hildebrandi</strain>
    </source>
</reference>
<gene>
    <name evidence="2" type="ORF">IV203_001736</name>
</gene>
<dbReference type="EMBL" id="JAGRRH010000015">
    <property type="protein sequence ID" value="KAG7357048.1"/>
    <property type="molecule type" value="Genomic_DNA"/>
</dbReference>
<dbReference type="Proteomes" id="UP000693970">
    <property type="component" value="Unassembled WGS sequence"/>
</dbReference>
<organism evidence="2 3">
    <name type="scientific">Nitzschia inconspicua</name>
    <dbReference type="NCBI Taxonomy" id="303405"/>
    <lineage>
        <taxon>Eukaryota</taxon>
        <taxon>Sar</taxon>
        <taxon>Stramenopiles</taxon>
        <taxon>Ochrophyta</taxon>
        <taxon>Bacillariophyta</taxon>
        <taxon>Bacillariophyceae</taxon>
        <taxon>Bacillariophycidae</taxon>
        <taxon>Bacillariales</taxon>
        <taxon>Bacillariaceae</taxon>
        <taxon>Nitzschia</taxon>
    </lineage>
</organism>
<reference evidence="2" key="1">
    <citation type="journal article" date="2021" name="Sci. Rep.">
        <title>Diploid genomic architecture of Nitzschia inconspicua, an elite biomass production diatom.</title>
        <authorList>
            <person name="Oliver A."/>
            <person name="Podell S."/>
            <person name="Pinowska A."/>
            <person name="Traller J.C."/>
            <person name="Smith S.R."/>
            <person name="McClure R."/>
            <person name="Beliaev A."/>
            <person name="Bohutskyi P."/>
            <person name="Hill E.A."/>
            <person name="Rabines A."/>
            <person name="Zheng H."/>
            <person name="Allen L.Z."/>
            <person name="Kuo A."/>
            <person name="Grigoriev I.V."/>
            <person name="Allen A.E."/>
            <person name="Hazlebeck D."/>
            <person name="Allen E.E."/>
        </authorList>
    </citation>
    <scope>NUCLEOTIDE SEQUENCE</scope>
    <source>
        <strain evidence="2">Hildebrandi</strain>
    </source>
</reference>
<dbReference type="InterPro" id="IPR050461">
    <property type="entry name" value="Nitroreductase_HadB/RutE"/>
</dbReference>
<sequence length="250" mass="28138">MATKASIFRTIAHSRKTCRRFQPGRIIPQATLQDILQSTIRSPSSFNLQPSQIILVQSQPVKDDLSEHAMIGIGNQYRTRQASAVAVFLSDLEPSKRINKVYQLEKEHRHPNYRATMPLATSFLIGEGHAATLIKGIATQFLSAVQPMPDVEPVLSWSYKNTSLLAQSFVYAAESHDLATAMMEGFDPRRVKEILRIPDRYAVPLVVATGYEYEEESETEPTPRLNISEVVFEDTFGREWKHSNDESASS</sequence>
<evidence type="ECO:0000313" key="2">
    <source>
        <dbReference type="EMBL" id="KAG7357048.1"/>
    </source>
</evidence>
<name>A0A9K3L928_9STRA</name>
<dbReference type="PANTHER" id="PTHR43543">
    <property type="entry name" value="MALONIC SEMIALDEHYDE REDUCTASE RUTE-RELATED"/>
    <property type="match status" value="1"/>
</dbReference>